<dbReference type="Proteomes" id="UP000469292">
    <property type="component" value="Unassembled WGS sequence"/>
</dbReference>
<dbReference type="SUPFAM" id="SSF56300">
    <property type="entry name" value="Metallo-dependent phosphatases"/>
    <property type="match status" value="1"/>
</dbReference>
<organism evidence="3 4">
    <name type="scientific">Bifidobacterium choloepi</name>
    <dbReference type="NCBI Taxonomy" id="2614131"/>
    <lineage>
        <taxon>Bacteria</taxon>
        <taxon>Bacillati</taxon>
        <taxon>Actinomycetota</taxon>
        <taxon>Actinomycetes</taxon>
        <taxon>Bifidobacteriales</taxon>
        <taxon>Bifidobacteriaceae</taxon>
        <taxon>Bifidobacterium</taxon>
    </lineage>
</organism>
<feature type="region of interest" description="Disordered" evidence="1">
    <location>
        <begin position="92"/>
        <end position="112"/>
    </location>
</feature>
<dbReference type="EMBL" id="VYSG01000001">
    <property type="protein sequence ID" value="NEG69808.1"/>
    <property type="molecule type" value="Genomic_DNA"/>
</dbReference>
<protein>
    <submittedName>
        <fullName evidence="3">Serine/threonine protein phosphatase</fullName>
    </submittedName>
</protein>
<dbReference type="PANTHER" id="PTHR32440">
    <property type="entry name" value="PHOSPHATASE DCR2-RELATED-RELATED"/>
    <property type="match status" value="1"/>
</dbReference>
<dbReference type="Gene3D" id="3.60.21.10">
    <property type="match status" value="1"/>
</dbReference>
<reference evidence="3 4" key="1">
    <citation type="submission" date="2019-09" db="EMBL/GenBank/DDBJ databases">
        <title>Phylogenetic characterization of a novel taxon of the genus Bifidobacterium: Bifidobacterium choloepi sp. nov.</title>
        <authorList>
            <person name="Modesto M."/>
            <person name="Satti M."/>
        </authorList>
    </citation>
    <scope>NUCLEOTIDE SEQUENCE [LARGE SCALE GENOMIC DNA]</scope>
    <source>
        <strain evidence="3 4">BRDM6</strain>
    </source>
</reference>
<evidence type="ECO:0000313" key="4">
    <source>
        <dbReference type="Proteomes" id="UP000469292"/>
    </source>
</evidence>
<dbReference type="Pfam" id="PF00149">
    <property type="entry name" value="Metallophos"/>
    <property type="match status" value="1"/>
</dbReference>
<name>A0A6I5MYU8_9BIFI</name>
<dbReference type="GO" id="GO:0016788">
    <property type="term" value="F:hydrolase activity, acting on ester bonds"/>
    <property type="evidence" value="ECO:0007669"/>
    <property type="project" value="TreeGrafter"/>
</dbReference>
<dbReference type="InterPro" id="IPR029052">
    <property type="entry name" value="Metallo-depent_PP-like"/>
</dbReference>
<proteinExistence type="predicted"/>
<evidence type="ECO:0000259" key="2">
    <source>
        <dbReference type="Pfam" id="PF00149"/>
    </source>
</evidence>
<comment type="caution">
    <text evidence="3">The sequence shown here is derived from an EMBL/GenBank/DDBJ whole genome shotgun (WGS) entry which is preliminary data.</text>
</comment>
<sequence>MSEHGAQLHPRTDEGENRPLSVSARLGRLQFHHSGKFRVLQFADIQDGPNVSKDTILLIRAALEAARPDVVIFTGNQIAGYDAAYAATYRKRRWQTPNPRPNSPEAKRRQADLEKTRETVRAQIAKFVQPLIDAGVPWAVTYGNHDFQCGLDNAELDEIYRGFEGCLNGDASLCGDDLMEFEMSKTLPDQYVYACEPGTFALPVSDAEHRHTVIGLVLLDSGDYARAGGYGSPSARGLEFLRKLPAKLGHDVESIVFQHTAMPQYYQLLKPVSPTTAHAIEGYRMFAGQYYALDEDRADPGSYVGEGVSCPDNDAGEFAVLHDTHGYFAVAAGHDHRNAFSGRVEGVKLIETPTAGFESYGPVPAKRAARLFEFDIRHPYDPRTQLLEYGDIVGKPSSKKAYVYGMTAASKSESEGVDLLHRPSWFARVLDRILQR</sequence>
<evidence type="ECO:0000313" key="3">
    <source>
        <dbReference type="EMBL" id="NEG69808.1"/>
    </source>
</evidence>
<dbReference type="GO" id="GO:0005737">
    <property type="term" value="C:cytoplasm"/>
    <property type="evidence" value="ECO:0007669"/>
    <property type="project" value="TreeGrafter"/>
</dbReference>
<keyword evidence="4" id="KW-1185">Reference proteome</keyword>
<dbReference type="InterPro" id="IPR004843">
    <property type="entry name" value="Calcineurin-like_PHP"/>
</dbReference>
<dbReference type="AlphaFoldDB" id="A0A6I5MYU8"/>
<dbReference type="PANTHER" id="PTHR32440:SF0">
    <property type="entry name" value="PHOSPHATASE DCR2-RELATED"/>
    <property type="match status" value="1"/>
</dbReference>
<evidence type="ECO:0000256" key="1">
    <source>
        <dbReference type="SAM" id="MobiDB-lite"/>
    </source>
</evidence>
<dbReference type="RefSeq" id="WP_163227336.1">
    <property type="nucleotide sequence ID" value="NZ_VYSG01000001.1"/>
</dbReference>
<accession>A0A6I5MYU8</accession>
<feature type="domain" description="Calcineurin-like phosphoesterase" evidence="2">
    <location>
        <begin position="37"/>
        <end position="159"/>
    </location>
</feature>
<gene>
    <name evidence="3" type="ORF">F6S87_04145</name>
</gene>